<proteinExistence type="predicted"/>
<dbReference type="PIRSF" id="PIRSF035875">
    <property type="entry name" value="RNase_BN"/>
    <property type="match status" value="1"/>
</dbReference>
<dbReference type="GO" id="GO:0005886">
    <property type="term" value="C:plasma membrane"/>
    <property type="evidence" value="ECO:0007669"/>
    <property type="project" value="UniProtKB-SubCell"/>
</dbReference>
<keyword evidence="5 6" id="KW-0472">Membrane</keyword>
<keyword evidence="4 6" id="KW-1133">Transmembrane helix</keyword>
<dbReference type="AlphaFoldDB" id="A0A0S7BXE4"/>
<evidence type="ECO:0000256" key="3">
    <source>
        <dbReference type="ARBA" id="ARBA00022692"/>
    </source>
</evidence>
<evidence type="ECO:0000256" key="1">
    <source>
        <dbReference type="ARBA" id="ARBA00004651"/>
    </source>
</evidence>
<feature type="transmembrane region" description="Helical" evidence="6">
    <location>
        <begin position="65"/>
        <end position="90"/>
    </location>
</feature>
<protein>
    <submittedName>
        <fullName evidence="7">Uncharacterized membrane protein, BrkB/YihY/UPF0761 family</fullName>
    </submittedName>
</protein>
<dbReference type="NCBIfam" id="TIGR00765">
    <property type="entry name" value="yihY_not_rbn"/>
    <property type="match status" value="1"/>
</dbReference>
<evidence type="ECO:0000313" key="7">
    <source>
        <dbReference type="EMBL" id="GAP42882.1"/>
    </source>
</evidence>
<dbReference type="InterPro" id="IPR017039">
    <property type="entry name" value="Virul_fac_BrkB"/>
</dbReference>
<feature type="transmembrane region" description="Helical" evidence="6">
    <location>
        <begin position="282"/>
        <end position="304"/>
    </location>
</feature>
<reference evidence="7" key="1">
    <citation type="journal article" date="2015" name="Genome Announc.">
        <title>Draft Genome Sequence of Bacteroidales Strain TBC1, a Novel Isolate from a Methanogenic Wastewater Treatment System.</title>
        <authorList>
            <person name="Tourlousse D.M."/>
            <person name="Matsuura N."/>
            <person name="Sun L."/>
            <person name="Toyonaga M."/>
            <person name="Kuroda K."/>
            <person name="Ohashi A."/>
            <person name="Cruz R."/>
            <person name="Yamaguchi T."/>
            <person name="Sekiguchi Y."/>
        </authorList>
    </citation>
    <scope>NUCLEOTIDE SEQUENCE [LARGE SCALE GENOMIC DNA]</scope>
    <source>
        <strain evidence="7">TBC1</strain>
    </source>
</reference>
<dbReference type="RefSeq" id="WP_062039405.1">
    <property type="nucleotide sequence ID" value="NZ_DF968182.1"/>
</dbReference>
<keyword evidence="2" id="KW-1003">Cell membrane</keyword>
<organism evidence="7">
    <name type="scientific">Lentimicrobium saccharophilum</name>
    <dbReference type="NCBI Taxonomy" id="1678841"/>
    <lineage>
        <taxon>Bacteria</taxon>
        <taxon>Pseudomonadati</taxon>
        <taxon>Bacteroidota</taxon>
        <taxon>Bacteroidia</taxon>
        <taxon>Bacteroidales</taxon>
        <taxon>Lentimicrobiaceae</taxon>
        <taxon>Lentimicrobium</taxon>
    </lineage>
</organism>
<dbReference type="OrthoDB" id="977385at2"/>
<dbReference type="STRING" id="1678841.TBC1_111022"/>
<dbReference type="PANTHER" id="PTHR30213:SF0">
    <property type="entry name" value="UPF0761 MEMBRANE PROTEIN YIHY"/>
    <property type="match status" value="1"/>
</dbReference>
<dbReference type="EMBL" id="DF968182">
    <property type="protein sequence ID" value="GAP42882.1"/>
    <property type="molecule type" value="Genomic_DNA"/>
</dbReference>
<evidence type="ECO:0000256" key="2">
    <source>
        <dbReference type="ARBA" id="ARBA00022475"/>
    </source>
</evidence>
<name>A0A0S7BXE4_9BACT</name>
<evidence type="ECO:0000256" key="5">
    <source>
        <dbReference type="ARBA" id="ARBA00023136"/>
    </source>
</evidence>
<feature type="transmembrane region" description="Helical" evidence="6">
    <location>
        <begin position="217"/>
        <end position="238"/>
    </location>
</feature>
<feature type="transmembrane region" description="Helical" evidence="6">
    <location>
        <begin position="130"/>
        <end position="149"/>
    </location>
</feature>
<evidence type="ECO:0000256" key="6">
    <source>
        <dbReference type="SAM" id="Phobius"/>
    </source>
</evidence>
<keyword evidence="8" id="KW-1185">Reference proteome</keyword>
<sequence>MKKLAERITGYSLSVYNRVLRSRQVRKLLIWSKRLVLPGFDGVPLYYVAEFFVKGIQKGAITNRAAALSFNFFLAIFPALLFFFSLIPYIPIDNFQDSLLSLLSEFIPEKVWATVEDTIFDIVKRPQGGVLSIGFLMAMYFSTNSVTSLMEAFNQTYHSIETRSAMRQRLVAIGLVFLLSVLVIIAIALITFGPMVLKWLESHGLLTDKVGIFMLSAGKWIITLALLFFAFSFLFYFAPSRKLRFRFISAGSTITTLLFIAASVGFNYYVNNFAKYNTLYGSIGTLIIFMLWIYFNAIIILLGFELNASISVAGKNKKSL</sequence>
<keyword evidence="3 6" id="KW-0812">Transmembrane</keyword>
<dbReference type="Proteomes" id="UP000053091">
    <property type="component" value="Unassembled WGS sequence"/>
</dbReference>
<evidence type="ECO:0000313" key="8">
    <source>
        <dbReference type="Proteomes" id="UP000053091"/>
    </source>
</evidence>
<dbReference type="Pfam" id="PF03631">
    <property type="entry name" value="Virul_fac_BrkB"/>
    <property type="match status" value="1"/>
</dbReference>
<accession>A0A0S7BXE4</accession>
<evidence type="ECO:0000256" key="4">
    <source>
        <dbReference type="ARBA" id="ARBA00022989"/>
    </source>
</evidence>
<gene>
    <name evidence="7" type="ORF">TBC1_111022</name>
</gene>
<feature type="transmembrane region" description="Helical" evidence="6">
    <location>
        <begin position="170"/>
        <end position="197"/>
    </location>
</feature>
<dbReference type="PANTHER" id="PTHR30213">
    <property type="entry name" value="INNER MEMBRANE PROTEIN YHJD"/>
    <property type="match status" value="1"/>
</dbReference>
<comment type="subcellular location">
    <subcellularLocation>
        <location evidence="1">Cell membrane</location>
        <topology evidence="1">Multi-pass membrane protein</topology>
    </subcellularLocation>
</comment>
<feature type="transmembrane region" description="Helical" evidence="6">
    <location>
        <begin position="250"/>
        <end position="270"/>
    </location>
</feature>